<accession>A0A0G1JC29</accession>
<dbReference type="Gene3D" id="3.30.420.140">
    <property type="entry name" value="YqgF/RNase H-like domain"/>
    <property type="match status" value="1"/>
</dbReference>
<evidence type="ECO:0000313" key="1">
    <source>
        <dbReference type="EMBL" id="KKT32959.1"/>
    </source>
</evidence>
<organism evidence="1 2">
    <name type="scientific">Candidatus Woesebacteria bacterium GW2011_GWB1_44_11b</name>
    <dbReference type="NCBI Taxonomy" id="1618580"/>
    <lineage>
        <taxon>Bacteria</taxon>
        <taxon>Candidatus Woeseibacteriota</taxon>
    </lineage>
</organism>
<dbReference type="InterPro" id="IPR005227">
    <property type="entry name" value="YqgF"/>
</dbReference>
<gene>
    <name evidence="1" type="ORF">UW21_C0016G0008</name>
</gene>
<evidence type="ECO:0000313" key="2">
    <source>
        <dbReference type="Proteomes" id="UP000034192"/>
    </source>
</evidence>
<sequence>EKVERVVIGVSEGQMARESLDFAKMVEEKLQLVVDVEDETLTSRDAQRLSIEAGIKRKKRRNMEDAYSAALMLQKYLDNLA</sequence>
<name>A0A0G1JC29_9BACT</name>
<proteinExistence type="predicted"/>
<feature type="non-terminal residue" evidence="1">
    <location>
        <position position="1"/>
    </location>
</feature>
<dbReference type="InterPro" id="IPR037027">
    <property type="entry name" value="YqgF/RNaseH-like_dom_sf"/>
</dbReference>
<dbReference type="Pfam" id="PF03652">
    <property type="entry name" value="RuvX"/>
    <property type="match status" value="1"/>
</dbReference>
<protein>
    <submittedName>
        <fullName evidence="1">RNase H-like protein ribonuclease</fullName>
    </submittedName>
</protein>
<dbReference type="SUPFAM" id="SSF53098">
    <property type="entry name" value="Ribonuclease H-like"/>
    <property type="match status" value="1"/>
</dbReference>
<dbReference type="InterPro" id="IPR012337">
    <property type="entry name" value="RNaseH-like_sf"/>
</dbReference>
<dbReference type="GO" id="GO:0006364">
    <property type="term" value="P:rRNA processing"/>
    <property type="evidence" value="ECO:0007669"/>
    <property type="project" value="InterPro"/>
</dbReference>
<comment type="caution">
    <text evidence="1">The sequence shown here is derived from an EMBL/GenBank/DDBJ whole genome shotgun (WGS) entry which is preliminary data.</text>
</comment>
<dbReference type="CDD" id="cd16964">
    <property type="entry name" value="YqgF"/>
    <property type="match status" value="1"/>
</dbReference>
<dbReference type="EMBL" id="LCHL01000016">
    <property type="protein sequence ID" value="KKT32959.1"/>
    <property type="molecule type" value="Genomic_DNA"/>
</dbReference>
<dbReference type="Proteomes" id="UP000034192">
    <property type="component" value="Unassembled WGS sequence"/>
</dbReference>
<reference evidence="1 2" key="1">
    <citation type="journal article" date="2015" name="Nature">
        <title>rRNA introns, odd ribosomes, and small enigmatic genomes across a large radiation of phyla.</title>
        <authorList>
            <person name="Brown C.T."/>
            <person name="Hug L.A."/>
            <person name="Thomas B.C."/>
            <person name="Sharon I."/>
            <person name="Castelle C.J."/>
            <person name="Singh A."/>
            <person name="Wilkins M.J."/>
            <person name="Williams K.H."/>
            <person name="Banfield J.F."/>
        </authorList>
    </citation>
    <scope>NUCLEOTIDE SEQUENCE [LARGE SCALE GENOMIC DNA]</scope>
</reference>
<dbReference type="AlphaFoldDB" id="A0A0G1JC29"/>